<proteinExistence type="predicted"/>
<evidence type="ECO:0000313" key="1">
    <source>
        <dbReference type="EMBL" id="KAI5669630.1"/>
    </source>
</evidence>
<keyword evidence="2" id="KW-1185">Reference proteome</keyword>
<protein>
    <submittedName>
        <fullName evidence="1">Uncharacterized protein</fullName>
    </submittedName>
</protein>
<evidence type="ECO:0000313" key="2">
    <source>
        <dbReference type="Proteomes" id="UP001060085"/>
    </source>
</evidence>
<gene>
    <name evidence="1" type="ORF">M9H77_19483</name>
</gene>
<reference evidence="2" key="1">
    <citation type="journal article" date="2023" name="Nat. Plants">
        <title>Single-cell RNA sequencing provides a high-resolution roadmap for understanding the multicellular compartmentation of specialized metabolism.</title>
        <authorList>
            <person name="Sun S."/>
            <person name="Shen X."/>
            <person name="Li Y."/>
            <person name="Li Y."/>
            <person name="Wang S."/>
            <person name="Li R."/>
            <person name="Zhang H."/>
            <person name="Shen G."/>
            <person name="Guo B."/>
            <person name="Wei J."/>
            <person name="Xu J."/>
            <person name="St-Pierre B."/>
            <person name="Chen S."/>
            <person name="Sun C."/>
        </authorList>
    </citation>
    <scope>NUCLEOTIDE SEQUENCE [LARGE SCALE GENOMIC DNA]</scope>
</reference>
<dbReference type="Proteomes" id="UP001060085">
    <property type="component" value="Linkage Group LG04"/>
</dbReference>
<dbReference type="EMBL" id="CM044704">
    <property type="protein sequence ID" value="KAI5669630.1"/>
    <property type="molecule type" value="Genomic_DNA"/>
</dbReference>
<comment type="caution">
    <text evidence="1">The sequence shown here is derived from an EMBL/GenBank/DDBJ whole genome shotgun (WGS) entry which is preliminary data.</text>
</comment>
<name>A0ACC0BAF7_CATRO</name>
<sequence length="209" mass="23928">MDFDNPFLPETFCPIFYSVDCSCLEDRMLNYKEHISKSPRAQPDKNWIDMFICKFPPNIYPAHKHLVLYRFLYILQEHENKVINTCVYLATTTLAYGTGGAPKPSIVIRSYAADIAAGDAERPKKRCKPLKGLREQFAQASISFDDICNLLGGEPSVQERGLVPTQILSAPFHRYLRWPDLTILILQLILPCQEGMLVKCIKGISWFKR</sequence>
<accession>A0ACC0BAF7</accession>
<organism evidence="1 2">
    <name type="scientific">Catharanthus roseus</name>
    <name type="common">Madagascar periwinkle</name>
    <name type="synonym">Vinca rosea</name>
    <dbReference type="NCBI Taxonomy" id="4058"/>
    <lineage>
        <taxon>Eukaryota</taxon>
        <taxon>Viridiplantae</taxon>
        <taxon>Streptophyta</taxon>
        <taxon>Embryophyta</taxon>
        <taxon>Tracheophyta</taxon>
        <taxon>Spermatophyta</taxon>
        <taxon>Magnoliopsida</taxon>
        <taxon>eudicotyledons</taxon>
        <taxon>Gunneridae</taxon>
        <taxon>Pentapetalae</taxon>
        <taxon>asterids</taxon>
        <taxon>lamiids</taxon>
        <taxon>Gentianales</taxon>
        <taxon>Apocynaceae</taxon>
        <taxon>Rauvolfioideae</taxon>
        <taxon>Vinceae</taxon>
        <taxon>Catharanthinae</taxon>
        <taxon>Catharanthus</taxon>
    </lineage>
</organism>